<evidence type="ECO:0000313" key="2">
    <source>
        <dbReference type="EMBL" id="TVU05968.1"/>
    </source>
</evidence>
<protein>
    <submittedName>
        <fullName evidence="2">Uncharacterized protein</fullName>
    </submittedName>
</protein>
<gene>
    <name evidence="2" type="ORF">EJB05_49154</name>
</gene>
<feature type="region of interest" description="Disordered" evidence="1">
    <location>
        <begin position="1"/>
        <end position="41"/>
    </location>
</feature>
<feature type="region of interest" description="Disordered" evidence="1">
    <location>
        <begin position="110"/>
        <end position="131"/>
    </location>
</feature>
<accession>A0A5J9T4S0</accession>
<feature type="compositionally biased region" description="Low complexity" evidence="1">
    <location>
        <begin position="117"/>
        <end position="130"/>
    </location>
</feature>
<dbReference type="Gramene" id="TVU05968">
    <property type="protein sequence ID" value="TVU05968"/>
    <property type="gene ID" value="EJB05_49154"/>
</dbReference>
<proteinExistence type="predicted"/>
<evidence type="ECO:0000313" key="3">
    <source>
        <dbReference type="Proteomes" id="UP000324897"/>
    </source>
</evidence>
<evidence type="ECO:0000256" key="1">
    <source>
        <dbReference type="SAM" id="MobiDB-lite"/>
    </source>
</evidence>
<dbReference type="Proteomes" id="UP000324897">
    <property type="component" value="Unassembled WGS sequence"/>
</dbReference>
<reference evidence="2 3" key="1">
    <citation type="journal article" date="2019" name="Sci. Rep.">
        <title>A high-quality genome of Eragrostis curvula grass provides insights into Poaceae evolution and supports new strategies to enhance forage quality.</title>
        <authorList>
            <person name="Carballo J."/>
            <person name="Santos B.A.C.M."/>
            <person name="Zappacosta D."/>
            <person name="Garbus I."/>
            <person name="Selva J.P."/>
            <person name="Gallo C.A."/>
            <person name="Diaz A."/>
            <person name="Albertini E."/>
            <person name="Caccamo M."/>
            <person name="Echenique V."/>
        </authorList>
    </citation>
    <scope>NUCLEOTIDE SEQUENCE [LARGE SCALE GENOMIC DNA]</scope>
    <source>
        <strain evidence="3">cv. Victoria</strain>
        <tissue evidence="2">Leaf</tissue>
    </source>
</reference>
<dbReference type="EMBL" id="RWGY01000051">
    <property type="protein sequence ID" value="TVU05968.1"/>
    <property type="molecule type" value="Genomic_DNA"/>
</dbReference>
<feature type="compositionally biased region" description="Polar residues" evidence="1">
    <location>
        <begin position="1"/>
        <end position="11"/>
    </location>
</feature>
<feature type="non-terminal residue" evidence="2">
    <location>
        <position position="1"/>
    </location>
</feature>
<keyword evidence="3" id="KW-1185">Reference proteome</keyword>
<sequence length="223" mass="24004">RRVHFSLSSLASPPRADTTLSSSSRSSPWTRVTRQRGHLNPGELATARLPESAATPPLLLVPPSSSLCRPTAKYRHLPHLSPRPRFRPPPSCAAQLLTGANLAHLFDSYEEGKPPRARGSANTGGAAGAAEPVEPQQVNAASHALKYQGLLHNRSTLVANAASPWTPSHLNGAVLMYASCHKRQDCNARDRPREEASLALTASRCVRPPLLCHLLASFVYHGT</sequence>
<organism evidence="2 3">
    <name type="scientific">Eragrostis curvula</name>
    <name type="common">weeping love grass</name>
    <dbReference type="NCBI Taxonomy" id="38414"/>
    <lineage>
        <taxon>Eukaryota</taxon>
        <taxon>Viridiplantae</taxon>
        <taxon>Streptophyta</taxon>
        <taxon>Embryophyta</taxon>
        <taxon>Tracheophyta</taxon>
        <taxon>Spermatophyta</taxon>
        <taxon>Magnoliopsida</taxon>
        <taxon>Liliopsida</taxon>
        <taxon>Poales</taxon>
        <taxon>Poaceae</taxon>
        <taxon>PACMAD clade</taxon>
        <taxon>Chloridoideae</taxon>
        <taxon>Eragrostideae</taxon>
        <taxon>Eragrostidinae</taxon>
        <taxon>Eragrostis</taxon>
    </lineage>
</organism>
<comment type="caution">
    <text evidence="2">The sequence shown here is derived from an EMBL/GenBank/DDBJ whole genome shotgun (WGS) entry which is preliminary data.</text>
</comment>
<name>A0A5J9T4S0_9POAL</name>
<dbReference type="AlphaFoldDB" id="A0A5J9T4S0"/>